<evidence type="ECO:0000256" key="2">
    <source>
        <dbReference type="ARBA" id="ARBA00005709"/>
    </source>
</evidence>
<keyword evidence="7" id="KW-1185">Reference proteome</keyword>
<dbReference type="Proteomes" id="UP000317036">
    <property type="component" value="Unassembled WGS sequence"/>
</dbReference>
<evidence type="ECO:0000256" key="3">
    <source>
        <dbReference type="ARBA" id="ARBA00023143"/>
    </source>
</evidence>
<dbReference type="Pfam" id="PF00700">
    <property type="entry name" value="Flagellin_C"/>
    <property type="match status" value="1"/>
</dbReference>
<comment type="caution">
    <text evidence="6">The sequence shown here is derived from an EMBL/GenBank/DDBJ whole genome shotgun (WGS) entry which is preliminary data.</text>
</comment>
<dbReference type="SUPFAM" id="SSF64518">
    <property type="entry name" value="Phase 1 flagellin"/>
    <property type="match status" value="1"/>
</dbReference>
<organism evidence="6 7">
    <name type="scientific">Paenibacillus cremeus</name>
    <dbReference type="NCBI Taxonomy" id="2163881"/>
    <lineage>
        <taxon>Bacteria</taxon>
        <taxon>Bacillati</taxon>
        <taxon>Bacillota</taxon>
        <taxon>Bacilli</taxon>
        <taxon>Bacillales</taxon>
        <taxon>Paenibacillaceae</taxon>
        <taxon>Paenibacillus</taxon>
    </lineage>
</organism>
<feature type="domain" description="Flagellin C-terminal" evidence="5">
    <location>
        <begin position="351"/>
        <end position="424"/>
    </location>
</feature>
<dbReference type="EMBL" id="VNJI01000015">
    <property type="protein sequence ID" value="TVY09333.1"/>
    <property type="molecule type" value="Genomic_DNA"/>
</dbReference>
<dbReference type="RefSeq" id="WP_144847721.1">
    <property type="nucleotide sequence ID" value="NZ_VNJI01000015.1"/>
</dbReference>
<proteinExistence type="inferred from homology"/>
<name>A0A559KB62_9BACL</name>
<evidence type="ECO:0000256" key="1">
    <source>
        <dbReference type="ARBA" id="ARBA00004365"/>
    </source>
</evidence>
<dbReference type="GO" id="GO:0071973">
    <property type="term" value="P:bacterial-type flagellum-dependent cell motility"/>
    <property type="evidence" value="ECO:0007669"/>
    <property type="project" value="InterPro"/>
</dbReference>
<dbReference type="PRINTS" id="PR00207">
    <property type="entry name" value="FLAGELLIN"/>
</dbReference>
<dbReference type="InterPro" id="IPR046358">
    <property type="entry name" value="Flagellin_C"/>
</dbReference>
<evidence type="ECO:0000313" key="6">
    <source>
        <dbReference type="EMBL" id="TVY09333.1"/>
    </source>
</evidence>
<dbReference type="InterPro" id="IPR013384">
    <property type="entry name" value="Flagell_FlgL"/>
</dbReference>
<gene>
    <name evidence="6" type="primary">flgL</name>
    <name evidence="6" type="ORF">FPZ49_14205</name>
</gene>
<dbReference type="NCBIfam" id="TIGR02550">
    <property type="entry name" value="flagell_flgL"/>
    <property type="match status" value="1"/>
</dbReference>
<keyword evidence="6" id="KW-0966">Cell projection</keyword>
<sequence length="434" mass="46918">MNNRITQNMISSQLLRNLNTNLNRMSTYQDQMATSRKINKPSDDPVGLSYAMRYRSDLTANDQYQQNVDSANSWLDFTDTMMGQANDVLQRIRELTVQAAQGSNPDTAMQSIKSELLQLTDQLVTVGNSQFNGKYVFNGQMTDVAPYNKQVTQVQPSISVGGTVDVSTANVTNANNKLSLRIDNGQELNIQLPPTDYSVSGGAAQFATDLQNAINAAASSLSPASSASVTVGPANELVITSSNGGPGGRIEITGGTMAYQWLSKSRDMSDLVQTPNTQAPTTVTKMSAQFSNSDTKDINFEIATGIKMPVNITGDKIFGKSTDSDNVFRVMNELVNSIDRSDYSGVSDLLGKLDSRINKGLEVRAELGAKSNRVQLSADRLSDISTNLQALQSKTEDADMAELITNLKTAENVYNASLSVGSKVISPTLVDFLR</sequence>
<accession>A0A559KB62</accession>
<keyword evidence="6" id="KW-0282">Flagellum</keyword>
<dbReference type="InterPro" id="IPR001029">
    <property type="entry name" value="Flagellin_N"/>
</dbReference>
<comment type="similarity">
    <text evidence="2">Belongs to the bacterial flagellin family.</text>
</comment>
<dbReference type="Pfam" id="PF00669">
    <property type="entry name" value="Flagellin_N"/>
    <property type="match status" value="1"/>
</dbReference>
<dbReference type="Gene3D" id="1.20.1330.10">
    <property type="entry name" value="f41 fragment of flagellin, N-terminal domain"/>
    <property type="match status" value="2"/>
</dbReference>
<dbReference type="PANTHER" id="PTHR42792">
    <property type="entry name" value="FLAGELLIN"/>
    <property type="match status" value="1"/>
</dbReference>
<dbReference type="OrthoDB" id="9758307at2"/>
<dbReference type="AlphaFoldDB" id="A0A559KB62"/>
<keyword evidence="6" id="KW-0969">Cilium</keyword>
<comment type="subcellular location">
    <subcellularLocation>
        <location evidence="1">Bacterial flagellum</location>
    </subcellularLocation>
</comment>
<feature type="domain" description="Flagellin N-terminal" evidence="4">
    <location>
        <begin position="5"/>
        <end position="142"/>
    </location>
</feature>
<dbReference type="GO" id="GO:0005198">
    <property type="term" value="F:structural molecule activity"/>
    <property type="evidence" value="ECO:0007669"/>
    <property type="project" value="InterPro"/>
</dbReference>
<evidence type="ECO:0000313" key="7">
    <source>
        <dbReference type="Proteomes" id="UP000317036"/>
    </source>
</evidence>
<evidence type="ECO:0000259" key="4">
    <source>
        <dbReference type="Pfam" id="PF00669"/>
    </source>
</evidence>
<dbReference type="GO" id="GO:0009424">
    <property type="term" value="C:bacterial-type flagellum hook"/>
    <property type="evidence" value="ECO:0007669"/>
    <property type="project" value="InterPro"/>
</dbReference>
<dbReference type="InterPro" id="IPR001492">
    <property type="entry name" value="Flagellin"/>
</dbReference>
<reference evidence="6 7" key="1">
    <citation type="submission" date="2019-07" db="EMBL/GenBank/DDBJ databases">
        <authorList>
            <person name="Kim J."/>
        </authorList>
    </citation>
    <scope>NUCLEOTIDE SEQUENCE [LARGE SCALE GENOMIC DNA]</scope>
    <source>
        <strain evidence="6 7">JC52</strain>
    </source>
</reference>
<keyword evidence="3" id="KW-0975">Bacterial flagellum</keyword>
<evidence type="ECO:0000259" key="5">
    <source>
        <dbReference type="Pfam" id="PF00700"/>
    </source>
</evidence>
<protein>
    <submittedName>
        <fullName evidence="6">Flagellar hook-associated protein 3</fullName>
    </submittedName>
</protein>
<dbReference type="PANTHER" id="PTHR42792:SF1">
    <property type="entry name" value="FLAGELLAR HOOK-ASSOCIATED PROTEIN 3"/>
    <property type="match status" value="1"/>
</dbReference>